<dbReference type="HOGENOM" id="CLU_431737_0_0_1"/>
<dbReference type="eggNOG" id="ENOG502QT0X">
    <property type="taxonomic scope" value="Eukaryota"/>
</dbReference>
<dbReference type="CDD" id="cd10017">
    <property type="entry name" value="B3_DNA"/>
    <property type="match status" value="4"/>
</dbReference>
<dbReference type="Gene3D" id="2.40.330.10">
    <property type="entry name" value="DNA-binding pseudobarrel domain"/>
    <property type="match status" value="4"/>
</dbReference>
<evidence type="ECO:0000313" key="8">
    <source>
        <dbReference type="EnsemblPlants" id="ONIVA03G27380.1"/>
    </source>
</evidence>
<dbReference type="PANTHER" id="PTHR31391">
    <property type="entry name" value="B3 DOMAIN-CONTAINING PROTEIN OS11G0197600-RELATED"/>
    <property type="match status" value="1"/>
</dbReference>
<dbReference type="SUPFAM" id="SSF101936">
    <property type="entry name" value="DNA-binding pseudobarrel domain"/>
    <property type="match status" value="4"/>
</dbReference>
<dbReference type="GO" id="GO:0005634">
    <property type="term" value="C:nucleus"/>
    <property type="evidence" value="ECO:0007669"/>
    <property type="project" value="UniProtKB-SubCell"/>
</dbReference>
<dbReference type="PROSITE" id="PS50863">
    <property type="entry name" value="B3"/>
    <property type="match status" value="4"/>
</dbReference>
<reference evidence="8" key="1">
    <citation type="submission" date="2015-04" db="UniProtKB">
        <authorList>
            <consortium name="EnsemblPlants"/>
        </authorList>
    </citation>
    <scope>IDENTIFICATION</scope>
    <source>
        <strain evidence="8">SL10</strain>
    </source>
</reference>
<dbReference type="STRING" id="4536.A0A0E0GQL7"/>
<feature type="domain" description="TF-B3" evidence="7">
    <location>
        <begin position="418"/>
        <end position="496"/>
    </location>
</feature>
<comment type="subcellular location">
    <subcellularLocation>
        <location evidence="1">Nucleus</location>
    </subcellularLocation>
</comment>
<evidence type="ECO:0000259" key="7">
    <source>
        <dbReference type="PROSITE" id="PS50863"/>
    </source>
</evidence>
<organism evidence="8">
    <name type="scientific">Oryza nivara</name>
    <name type="common">Indian wild rice</name>
    <name type="synonym">Oryza sativa f. spontanea</name>
    <dbReference type="NCBI Taxonomy" id="4536"/>
    <lineage>
        <taxon>Eukaryota</taxon>
        <taxon>Viridiplantae</taxon>
        <taxon>Streptophyta</taxon>
        <taxon>Embryophyta</taxon>
        <taxon>Tracheophyta</taxon>
        <taxon>Spermatophyta</taxon>
        <taxon>Magnoliopsida</taxon>
        <taxon>Liliopsida</taxon>
        <taxon>Poales</taxon>
        <taxon>Poaceae</taxon>
        <taxon>BOP clade</taxon>
        <taxon>Oryzoideae</taxon>
        <taxon>Oryzeae</taxon>
        <taxon>Oryzinae</taxon>
        <taxon>Oryza</taxon>
    </lineage>
</organism>
<evidence type="ECO:0000256" key="5">
    <source>
        <dbReference type="ARBA" id="ARBA00023242"/>
    </source>
</evidence>
<feature type="compositionally biased region" description="Basic and acidic residues" evidence="6">
    <location>
        <begin position="219"/>
        <end position="229"/>
    </location>
</feature>
<evidence type="ECO:0000256" key="2">
    <source>
        <dbReference type="ARBA" id="ARBA00023015"/>
    </source>
</evidence>
<evidence type="ECO:0000256" key="4">
    <source>
        <dbReference type="ARBA" id="ARBA00023163"/>
    </source>
</evidence>
<dbReference type="InterPro" id="IPR003340">
    <property type="entry name" value="B3_DNA-bd"/>
</dbReference>
<dbReference type="Pfam" id="PF02362">
    <property type="entry name" value="B3"/>
    <property type="match status" value="4"/>
</dbReference>
<feature type="domain" description="TF-B3" evidence="7">
    <location>
        <begin position="29"/>
        <end position="123"/>
    </location>
</feature>
<evidence type="ECO:0000256" key="3">
    <source>
        <dbReference type="ARBA" id="ARBA00023125"/>
    </source>
</evidence>
<evidence type="ECO:0000256" key="1">
    <source>
        <dbReference type="ARBA" id="ARBA00004123"/>
    </source>
</evidence>
<dbReference type="EnsemblPlants" id="ONIVA03G27380.1">
    <property type="protein sequence ID" value="ONIVA03G27380.1"/>
    <property type="gene ID" value="ONIVA03G27380"/>
</dbReference>
<dbReference type="OMA" id="PTRFANN"/>
<evidence type="ECO:0000313" key="9">
    <source>
        <dbReference type="Proteomes" id="UP000006591"/>
    </source>
</evidence>
<name>A0A0E0GQL7_ORYNI</name>
<proteinExistence type="predicted"/>
<keyword evidence="2" id="KW-0805">Transcription regulation</keyword>
<reference evidence="8" key="2">
    <citation type="submission" date="2018-04" db="EMBL/GenBank/DDBJ databases">
        <title>OnivRS2 (Oryza nivara Reference Sequence Version 2).</title>
        <authorList>
            <person name="Zhang J."/>
            <person name="Kudrna D."/>
            <person name="Lee S."/>
            <person name="Talag J."/>
            <person name="Rajasekar S."/>
            <person name="Welchert J."/>
            <person name="Hsing Y.-I."/>
            <person name="Wing R.A."/>
        </authorList>
    </citation>
    <scope>NUCLEOTIDE SEQUENCE [LARGE SCALE GENOMIC DNA]</scope>
    <source>
        <strain evidence="8">SL10</strain>
    </source>
</reference>
<feature type="region of interest" description="Disordered" evidence="6">
    <location>
        <begin position="219"/>
        <end position="243"/>
    </location>
</feature>
<protein>
    <recommendedName>
        <fullName evidence="7">TF-B3 domain-containing protein</fullName>
    </recommendedName>
</protein>
<keyword evidence="9" id="KW-1185">Reference proteome</keyword>
<accession>A0A0E0GQL7</accession>
<dbReference type="Proteomes" id="UP000006591">
    <property type="component" value="Chromosome 3"/>
</dbReference>
<keyword evidence="5" id="KW-0539">Nucleus</keyword>
<keyword evidence="4" id="KW-0804">Transcription</keyword>
<dbReference type="SMART" id="SM01019">
    <property type="entry name" value="B3"/>
    <property type="match status" value="4"/>
</dbReference>
<dbReference type="InterPro" id="IPR044837">
    <property type="entry name" value="REM16-like"/>
</dbReference>
<sequence length="752" mass="83786">MGMLKIGKNCSVCKEWQEHCYWSHMADDCKHFLTYMVGDFTESMIVPSRFANNFNGHISEVVNLKSPSGKTWSIGVANSDTGELVLRSGWKEFVDANGVQENDCLLFRYSGVSSFDVLIFDPSGCEKATPHFVENRGFGREEKSAGAEGGGRDGDKNGHHQHQLEMTPHKNSSSPCIIEMKWGRNQSRLCIIDMYAAMGIIVVTTNIGTYMHERACLAEQDHREEKKEGDDEDEDEDKDGENRYYFCRHGGRVTEYNLSKGDKEEISRVPVPVEPGNPVLVKVIHASHLLSSRYSTVGVSPEFAGRYLGPAMAREVVMERGGGGGGGDQWHVRFVRRESSRGFHGTGWRRFARDNGLLAHDVCLFELRLVDGAGAGDRLRRRPRPTMAVHVLRRARTAAFARSGKNTATGAIWPTTTVPARFANNFNGHISEEVNLRSPSGETWSIVVANSDAGELVLQPGWKEFVDGNGIEEGDCLLVRYSGVSSSFDVLIFDPSGCEKASPHFVGSHGFGRAENSAGAEQGGRNGRRTPPIVDGDNGHRHHLEMTLHRNSCRSIPRACKRSLFSDETEAKENDGEDEDEDVVAAAEGGRYGEYYFSRHGRVAEYNLRKEDREEISRVPVPVQPGNPVFVQVIHSSHVRSSKYCIVGVSPEFAGKYLGAVEREVVLERASRGGEWHVLFVHRQNTRGFYGAGWRQFAGDNRLVAHDVCLFELTMVDAAAGGSGNRRRRWSRRPTMTVHVLRRVRGRFVLLR</sequence>
<keyword evidence="3" id="KW-0238">DNA-binding</keyword>
<dbReference type="GO" id="GO:0003677">
    <property type="term" value="F:DNA binding"/>
    <property type="evidence" value="ECO:0007669"/>
    <property type="project" value="UniProtKB-KW"/>
</dbReference>
<dbReference type="InterPro" id="IPR015300">
    <property type="entry name" value="DNA-bd_pseudobarrel_sf"/>
</dbReference>
<feature type="domain" description="TF-B3" evidence="7">
    <location>
        <begin position="630"/>
        <end position="744"/>
    </location>
</feature>
<dbReference type="AlphaFoldDB" id="A0A0E0GQL7"/>
<feature type="compositionally biased region" description="Acidic residues" evidence="6">
    <location>
        <begin position="230"/>
        <end position="239"/>
    </location>
</feature>
<evidence type="ECO:0000256" key="6">
    <source>
        <dbReference type="SAM" id="MobiDB-lite"/>
    </source>
</evidence>
<feature type="domain" description="TF-B3" evidence="7">
    <location>
        <begin position="282"/>
        <end position="384"/>
    </location>
</feature>
<dbReference type="PANTHER" id="PTHR31391:SF70">
    <property type="entry name" value="B3 DOMAIN-CONTAINING PROTEIN OS03G0622200"/>
    <property type="match status" value="1"/>
</dbReference>
<dbReference type="Gramene" id="ONIVA03G27380.1">
    <property type="protein sequence ID" value="ONIVA03G27380.1"/>
    <property type="gene ID" value="ONIVA03G27380"/>
</dbReference>
<feature type="region of interest" description="Disordered" evidence="6">
    <location>
        <begin position="512"/>
        <end position="536"/>
    </location>
</feature>
<feature type="region of interest" description="Disordered" evidence="6">
    <location>
        <begin position="136"/>
        <end position="172"/>
    </location>
</feature>
<feature type="compositionally biased region" description="Basic and acidic residues" evidence="6">
    <location>
        <begin position="136"/>
        <end position="158"/>
    </location>
</feature>